<reference evidence="4 5" key="1">
    <citation type="submission" date="2017-08" db="EMBL/GenBank/DDBJ databases">
        <title>Infants hospitalized years apart are colonized by the same room-sourced microbial strains.</title>
        <authorList>
            <person name="Brooks B."/>
            <person name="Olm M.R."/>
            <person name="Firek B.A."/>
            <person name="Baker R."/>
            <person name="Thomas B.C."/>
            <person name="Morowitz M.J."/>
            <person name="Banfield J.F."/>
        </authorList>
    </citation>
    <scope>NUCLEOTIDE SEQUENCE [LARGE SCALE GENOMIC DNA]</scope>
    <source>
        <strain evidence="4">S2_003_000_R2_14</strain>
    </source>
</reference>
<dbReference type="GO" id="GO:0019752">
    <property type="term" value="P:carboxylic acid metabolic process"/>
    <property type="evidence" value="ECO:0007669"/>
    <property type="project" value="UniProtKB-ARBA"/>
</dbReference>
<sequence>MFDAVIFDLDETLIPDEPLSAHAFYVTALELTQDAARARRLAETAEREARTVFKALPQALIDYALRIGHSALEGMWATYDPHVPEEKELAQHVLHLRPEAWRRALALCNERGDPEALQQRWQHLRARAPLFDDVDEVLALLRPHTKLGIITNGVSGLQRRKVHLSGLTHWFDVIAISGEVGIGKPDKGIFEWVAQQLRVPMENCVMVGDNSERDIQGGINAGMKTVWLDRGFKPRGVKADVEARTLREVLPWFLGA</sequence>
<dbReference type="SFLD" id="SFLDG01129">
    <property type="entry name" value="C1.5:_HAD__Beta-PGM__Phosphata"/>
    <property type="match status" value="1"/>
</dbReference>
<dbReference type="Proteomes" id="UP000249061">
    <property type="component" value="Unassembled WGS sequence"/>
</dbReference>
<dbReference type="Gene3D" id="3.40.50.1000">
    <property type="entry name" value="HAD superfamily/HAD-like"/>
    <property type="match status" value="1"/>
</dbReference>
<evidence type="ECO:0000256" key="3">
    <source>
        <dbReference type="ARBA" id="ARBA00022842"/>
    </source>
</evidence>
<dbReference type="Pfam" id="PF00702">
    <property type="entry name" value="Hydrolase"/>
    <property type="match status" value="1"/>
</dbReference>
<dbReference type="EMBL" id="QFQP01000079">
    <property type="protein sequence ID" value="PZR03628.1"/>
    <property type="molecule type" value="Genomic_DNA"/>
</dbReference>
<organism evidence="4 5">
    <name type="scientific">Archangium gephyra</name>
    <dbReference type="NCBI Taxonomy" id="48"/>
    <lineage>
        <taxon>Bacteria</taxon>
        <taxon>Pseudomonadati</taxon>
        <taxon>Myxococcota</taxon>
        <taxon>Myxococcia</taxon>
        <taxon>Myxococcales</taxon>
        <taxon>Cystobacterineae</taxon>
        <taxon>Archangiaceae</taxon>
        <taxon>Archangium</taxon>
    </lineage>
</organism>
<dbReference type="GO" id="GO:0016791">
    <property type="term" value="F:phosphatase activity"/>
    <property type="evidence" value="ECO:0007669"/>
    <property type="project" value="TreeGrafter"/>
</dbReference>
<dbReference type="AlphaFoldDB" id="A0A2W5U4I1"/>
<comment type="cofactor">
    <cofactor evidence="1">
        <name>Mg(2+)</name>
        <dbReference type="ChEBI" id="CHEBI:18420"/>
    </cofactor>
</comment>
<dbReference type="NCBIfam" id="TIGR01509">
    <property type="entry name" value="HAD-SF-IA-v3"/>
    <property type="match status" value="1"/>
</dbReference>
<evidence type="ECO:0000256" key="1">
    <source>
        <dbReference type="ARBA" id="ARBA00001946"/>
    </source>
</evidence>
<dbReference type="PANTHER" id="PTHR46470:SF3">
    <property type="entry name" value="N-ACYLNEURAMINATE-9-PHOSPHATASE"/>
    <property type="match status" value="1"/>
</dbReference>
<protein>
    <submittedName>
        <fullName evidence="4">Haloacid dehalogenase</fullName>
    </submittedName>
</protein>
<dbReference type="InterPro" id="IPR023214">
    <property type="entry name" value="HAD_sf"/>
</dbReference>
<gene>
    <name evidence="4" type="ORF">DI536_35710</name>
</gene>
<dbReference type="SUPFAM" id="SSF56784">
    <property type="entry name" value="HAD-like"/>
    <property type="match status" value="1"/>
</dbReference>
<dbReference type="SFLD" id="SFLDS00003">
    <property type="entry name" value="Haloacid_Dehalogenase"/>
    <property type="match status" value="1"/>
</dbReference>
<dbReference type="InterPro" id="IPR051400">
    <property type="entry name" value="HAD-like_hydrolase"/>
</dbReference>
<comment type="caution">
    <text evidence="4">The sequence shown here is derived from an EMBL/GenBank/DDBJ whole genome shotgun (WGS) entry which is preliminary data.</text>
</comment>
<dbReference type="PANTHER" id="PTHR46470">
    <property type="entry name" value="N-ACYLNEURAMINATE-9-PHOSPHATASE"/>
    <property type="match status" value="1"/>
</dbReference>
<evidence type="ECO:0000313" key="4">
    <source>
        <dbReference type="EMBL" id="PZR03628.1"/>
    </source>
</evidence>
<dbReference type="Gene3D" id="1.20.120.710">
    <property type="entry name" value="Haloacid dehalogenase hydrolase-like domain"/>
    <property type="match status" value="1"/>
</dbReference>
<evidence type="ECO:0000313" key="5">
    <source>
        <dbReference type="Proteomes" id="UP000249061"/>
    </source>
</evidence>
<dbReference type="InterPro" id="IPR006439">
    <property type="entry name" value="HAD-SF_hydro_IA"/>
</dbReference>
<keyword evidence="2" id="KW-0378">Hydrolase</keyword>
<evidence type="ECO:0000256" key="2">
    <source>
        <dbReference type="ARBA" id="ARBA00022801"/>
    </source>
</evidence>
<accession>A0A2W5U4I1</accession>
<dbReference type="InterPro" id="IPR036412">
    <property type="entry name" value="HAD-like_sf"/>
</dbReference>
<dbReference type="NCBIfam" id="TIGR01549">
    <property type="entry name" value="HAD-SF-IA-v1"/>
    <property type="match status" value="1"/>
</dbReference>
<dbReference type="CDD" id="cd04305">
    <property type="entry name" value="HAD_Neu5Ac-Pase_like"/>
    <property type="match status" value="1"/>
</dbReference>
<keyword evidence="3" id="KW-0460">Magnesium</keyword>
<name>A0A2W5U4I1_9BACT</name>
<proteinExistence type="predicted"/>